<keyword evidence="2" id="KW-1185">Reference proteome</keyword>
<dbReference type="PATRIC" id="fig|516051.4.peg.2838"/>
<dbReference type="OrthoDB" id="1271679at2"/>
<dbReference type="HOGENOM" id="CLU_120889_0_0_10"/>
<protein>
    <submittedName>
        <fullName evidence="1">Glyoxalase family protein</fullName>
    </submittedName>
</protein>
<proteinExistence type="predicted"/>
<name>A0A0D5YWQ3_9FLAO</name>
<sequence length="137" mass="16134">MDSRSKSLLAVRPGIKTSRCYENMGDEERFQNETLRPVIKFQNPLLVEMFKNYVNKHKGAFYELSNEKQLHFIENAIQKDIKFRNALKGMVIGQFTVEEYLGYIKNSSALNKRMMNMVIERLKDQVQLLQQEVLVEQ</sequence>
<dbReference type="STRING" id="516051.VC82_2769"/>
<reference evidence="1 2" key="1">
    <citation type="submission" date="2015-03" db="EMBL/GenBank/DDBJ databases">
        <title>Complete genome sequence of Muricauda lutaonensis CC-HSB-11T, isolated from a coastal hot spring.</title>
        <authorList>
            <person name="Kim K.M."/>
        </authorList>
    </citation>
    <scope>NUCLEOTIDE SEQUENCE [LARGE SCALE GENOMIC DNA]</scope>
    <source>
        <strain evidence="1 2">CC-HSB-11</strain>
    </source>
</reference>
<dbReference type="KEGG" id="mlt:VC82_2769"/>
<dbReference type="EMBL" id="CP011071">
    <property type="protein sequence ID" value="AKA36324.1"/>
    <property type="molecule type" value="Genomic_DNA"/>
</dbReference>
<organism evidence="1 2">
    <name type="scientific">Flagellimonas lutaonensis</name>
    <dbReference type="NCBI Taxonomy" id="516051"/>
    <lineage>
        <taxon>Bacteria</taxon>
        <taxon>Pseudomonadati</taxon>
        <taxon>Bacteroidota</taxon>
        <taxon>Flavobacteriia</taxon>
        <taxon>Flavobacteriales</taxon>
        <taxon>Flavobacteriaceae</taxon>
        <taxon>Flagellimonas</taxon>
    </lineage>
</organism>
<evidence type="ECO:0000313" key="2">
    <source>
        <dbReference type="Proteomes" id="UP000032726"/>
    </source>
</evidence>
<dbReference type="Proteomes" id="UP000032726">
    <property type="component" value="Chromosome"/>
</dbReference>
<gene>
    <name evidence="1" type="ORF">VC82_2769</name>
</gene>
<dbReference type="AlphaFoldDB" id="A0A0D5YWQ3"/>
<evidence type="ECO:0000313" key="1">
    <source>
        <dbReference type="EMBL" id="AKA36324.1"/>
    </source>
</evidence>
<accession>A0A0D5YWQ3</accession>
<dbReference type="RefSeq" id="WP_045802877.1">
    <property type="nucleotide sequence ID" value="NZ_CP011071.1"/>
</dbReference>